<evidence type="ECO:0000313" key="2">
    <source>
        <dbReference type="EMBL" id="KAL2748370.1"/>
    </source>
</evidence>
<organism evidence="2 3">
    <name type="scientific">Vespula maculifrons</name>
    <name type="common">Eastern yellow jacket</name>
    <name type="synonym">Wasp</name>
    <dbReference type="NCBI Taxonomy" id="7453"/>
    <lineage>
        <taxon>Eukaryota</taxon>
        <taxon>Metazoa</taxon>
        <taxon>Ecdysozoa</taxon>
        <taxon>Arthropoda</taxon>
        <taxon>Hexapoda</taxon>
        <taxon>Insecta</taxon>
        <taxon>Pterygota</taxon>
        <taxon>Neoptera</taxon>
        <taxon>Endopterygota</taxon>
        <taxon>Hymenoptera</taxon>
        <taxon>Apocrita</taxon>
        <taxon>Aculeata</taxon>
        <taxon>Vespoidea</taxon>
        <taxon>Vespidae</taxon>
        <taxon>Vespinae</taxon>
        <taxon>Vespula</taxon>
    </lineage>
</organism>
<feature type="transmembrane region" description="Helical" evidence="1">
    <location>
        <begin position="99"/>
        <end position="117"/>
    </location>
</feature>
<sequence length="190" mass="22274">MHKIRIESVRAKDQSQIEGNEGIEGPCEEESKIGRSGRFRPSIRDETASFRTNRRVDQNLISRWANRHCVRERRRECYVNFYRYACPAFPRPSGVVHPLAYLLRISIAVGLFLLFRFTKCRELKGIKSRPWRSNLNFFPNGIATFPKAFFNETFNVSTKHVDSKLNETSNDRLRIFSRFETSSFKINDGF</sequence>
<keyword evidence="3" id="KW-1185">Reference proteome</keyword>
<evidence type="ECO:0000256" key="1">
    <source>
        <dbReference type="SAM" id="Phobius"/>
    </source>
</evidence>
<evidence type="ECO:0008006" key="4">
    <source>
        <dbReference type="Google" id="ProtNLM"/>
    </source>
</evidence>
<keyword evidence="1" id="KW-0472">Membrane</keyword>
<keyword evidence="1" id="KW-0812">Transmembrane</keyword>
<reference evidence="2 3" key="1">
    <citation type="journal article" date="2024" name="Ann. Entomol. Soc. Am.">
        <title>Genomic analyses of the southern and eastern yellowjacket wasps (Hymenoptera: Vespidae) reveal evolutionary signatures of social life.</title>
        <authorList>
            <person name="Catto M.A."/>
            <person name="Caine P.B."/>
            <person name="Orr S.E."/>
            <person name="Hunt B.G."/>
            <person name="Goodisman M.A.D."/>
        </authorList>
    </citation>
    <scope>NUCLEOTIDE SEQUENCE [LARGE SCALE GENOMIC DNA]</scope>
    <source>
        <strain evidence="2">232</strain>
        <tissue evidence="2">Head and thorax</tissue>
    </source>
</reference>
<proteinExistence type="predicted"/>
<keyword evidence="1" id="KW-1133">Transmembrane helix</keyword>
<name>A0ABD2CTF6_VESMC</name>
<evidence type="ECO:0000313" key="3">
    <source>
        <dbReference type="Proteomes" id="UP001607303"/>
    </source>
</evidence>
<gene>
    <name evidence="2" type="ORF">V1477_003013</name>
</gene>
<dbReference type="EMBL" id="JAYRBN010000031">
    <property type="protein sequence ID" value="KAL2748370.1"/>
    <property type="molecule type" value="Genomic_DNA"/>
</dbReference>
<dbReference type="AlphaFoldDB" id="A0ABD2CTF6"/>
<comment type="caution">
    <text evidence="2">The sequence shown here is derived from an EMBL/GenBank/DDBJ whole genome shotgun (WGS) entry which is preliminary data.</text>
</comment>
<protein>
    <recommendedName>
        <fullName evidence="4">Transmembrane protein</fullName>
    </recommendedName>
</protein>
<accession>A0ABD2CTF6</accession>
<dbReference type="Proteomes" id="UP001607303">
    <property type="component" value="Unassembled WGS sequence"/>
</dbReference>
<feature type="non-terminal residue" evidence="2">
    <location>
        <position position="190"/>
    </location>
</feature>